<dbReference type="EMBL" id="KN822032">
    <property type="protein sequence ID" value="KIM63801.1"/>
    <property type="molecule type" value="Genomic_DNA"/>
</dbReference>
<evidence type="ECO:0000313" key="1">
    <source>
        <dbReference type="EMBL" id="KIM63801.1"/>
    </source>
</evidence>
<dbReference type="Proteomes" id="UP000053989">
    <property type="component" value="Unassembled WGS sequence"/>
</dbReference>
<dbReference type="OrthoDB" id="3265433at2759"/>
<feature type="non-terminal residue" evidence="1">
    <location>
        <position position="1"/>
    </location>
</feature>
<dbReference type="HOGENOM" id="CLU_003703_3_3_1"/>
<gene>
    <name evidence="1" type="ORF">SCLCIDRAFT_116566</name>
</gene>
<protein>
    <submittedName>
        <fullName evidence="1">Uncharacterized protein</fullName>
    </submittedName>
</protein>
<dbReference type="InParanoid" id="A0A0C3E709"/>
<proteinExistence type="predicted"/>
<sequence>LDTYIGLPRCSDLGLNGLVEHELQLRKGQANDVLHEIRLALADKAVLFRTEVRHGRNYTMKSHTWRKVADLDTVVKRYATVYQRCRRQMIALGADSSILDWYKPLNQNDLTASTAVADPNARGHRHDSLSWFWTIDIPKDTDKNNWMSEFYQVHWLRAKAKKDRWVEEVELLQLEQGWTQNFFSHQATLWKERGARAVLAGDRGLACYAARQIDMYTKLGRICQ</sequence>
<dbReference type="AlphaFoldDB" id="A0A0C3E709"/>
<accession>A0A0C3E709</accession>
<organism evidence="1 2">
    <name type="scientific">Scleroderma citrinum Foug A</name>
    <dbReference type="NCBI Taxonomy" id="1036808"/>
    <lineage>
        <taxon>Eukaryota</taxon>
        <taxon>Fungi</taxon>
        <taxon>Dikarya</taxon>
        <taxon>Basidiomycota</taxon>
        <taxon>Agaricomycotina</taxon>
        <taxon>Agaricomycetes</taxon>
        <taxon>Agaricomycetidae</taxon>
        <taxon>Boletales</taxon>
        <taxon>Sclerodermatineae</taxon>
        <taxon>Sclerodermataceae</taxon>
        <taxon>Scleroderma</taxon>
    </lineage>
</organism>
<reference evidence="1 2" key="1">
    <citation type="submission" date="2014-04" db="EMBL/GenBank/DDBJ databases">
        <authorList>
            <consortium name="DOE Joint Genome Institute"/>
            <person name="Kuo A."/>
            <person name="Kohler A."/>
            <person name="Nagy L.G."/>
            <person name="Floudas D."/>
            <person name="Copeland A."/>
            <person name="Barry K.W."/>
            <person name="Cichocki N."/>
            <person name="Veneault-Fourrey C."/>
            <person name="LaButti K."/>
            <person name="Lindquist E.A."/>
            <person name="Lipzen A."/>
            <person name="Lundell T."/>
            <person name="Morin E."/>
            <person name="Murat C."/>
            <person name="Sun H."/>
            <person name="Tunlid A."/>
            <person name="Henrissat B."/>
            <person name="Grigoriev I.V."/>
            <person name="Hibbett D.S."/>
            <person name="Martin F."/>
            <person name="Nordberg H.P."/>
            <person name="Cantor M.N."/>
            <person name="Hua S.X."/>
        </authorList>
    </citation>
    <scope>NUCLEOTIDE SEQUENCE [LARGE SCALE GENOMIC DNA]</scope>
    <source>
        <strain evidence="1 2">Foug A</strain>
    </source>
</reference>
<reference evidence="2" key="2">
    <citation type="submission" date="2015-01" db="EMBL/GenBank/DDBJ databases">
        <title>Evolutionary Origins and Diversification of the Mycorrhizal Mutualists.</title>
        <authorList>
            <consortium name="DOE Joint Genome Institute"/>
            <consortium name="Mycorrhizal Genomics Consortium"/>
            <person name="Kohler A."/>
            <person name="Kuo A."/>
            <person name="Nagy L.G."/>
            <person name="Floudas D."/>
            <person name="Copeland A."/>
            <person name="Barry K.W."/>
            <person name="Cichocki N."/>
            <person name="Veneault-Fourrey C."/>
            <person name="LaButti K."/>
            <person name="Lindquist E.A."/>
            <person name="Lipzen A."/>
            <person name="Lundell T."/>
            <person name="Morin E."/>
            <person name="Murat C."/>
            <person name="Riley R."/>
            <person name="Ohm R."/>
            <person name="Sun H."/>
            <person name="Tunlid A."/>
            <person name="Henrissat B."/>
            <person name="Grigoriev I.V."/>
            <person name="Hibbett D.S."/>
            <person name="Martin F."/>
        </authorList>
    </citation>
    <scope>NUCLEOTIDE SEQUENCE [LARGE SCALE GENOMIC DNA]</scope>
    <source>
        <strain evidence="2">Foug A</strain>
    </source>
</reference>
<dbReference type="STRING" id="1036808.A0A0C3E709"/>
<keyword evidence="2" id="KW-1185">Reference proteome</keyword>
<evidence type="ECO:0000313" key="2">
    <source>
        <dbReference type="Proteomes" id="UP000053989"/>
    </source>
</evidence>
<name>A0A0C3E709_9AGAM</name>